<feature type="region of interest" description="Disordered" evidence="1">
    <location>
        <begin position="368"/>
        <end position="440"/>
    </location>
</feature>
<evidence type="ECO:0000313" key="3">
    <source>
        <dbReference type="Proteomes" id="UP000606974"/>
    </source>
</evidence>
<organism evidence="2 3">
    <name type="scientific">Endocarpon pusillum</name>
    <dbReference type="NCBI Taxonomy" id="364733"/>
    <lineage>
        <taxon>Eukaryota</taxon>
        <taxon>Fungi</taxon>
        <taxon>Dikarya</taxon>
        <taxon>Ascomycota</taxon>
        <taxon>Pezizomycotina</taxon>
        <taxon>Eurotiomycetes</taxon>
        <taxon>Chaetothyriomycetidae</taxon>
        <taxon>Verrucariales</taxon>
        <taxon>Verrucariaceae</taxon>
        <taxon>Endocarpon</taxon>
    </lineage>
</organism>
<feature type="compositionally biased region" description="Polar residues" evidence="1">
    <location>
        <begin position="368"/>
        <end position="377"/>
    </location>
</feature>
<feature type="compositionally biased region" description="Polar residues" evidence="1">
    <location>
        <begin position="25"/>
        <end position="35"/>
    </location>
</feature>
<feature type="compositionally biased region" description="Basic and acidic residues" evidence="1">
    <location>
        <begin position="212"/>
        <end position="232"/>
    </location>
</feature>
<sequence length="478" mass="53959">MNRSGNSLRRTDLQSVKLSRKDRSSLSTASHQVADNQGGKSRQKRQRRPYRQWGVPDRGFEPFELHFHETPLHFFESYFAKSQQNHCTYARSNNPGRILSESAETSGADSSDDGDNDRTVCGQDADAGTKGEKRAETSGADSSDDGDNDRTICGHDTDAGAKGKKRVRFGETDQSRPPTITQTSSNDHAPEISPADSVGSTIHGNADAESDAGNHGKDNVNESAKNVEDPKKCPYISEDDLFKDRWFPDPWNRPPGQMWTNKIQNQHNLRAAIKEAGFTGARLDWLSNRLVDRKRYRFPYIERYSLKMPGQSQAEYLRALKQRREEELAHANQVKEYDEERALEECRWGLELYNKVYGVDWPENAVTATRNSSQNTVDPDGIDSEYEEEEEELSPKRQKTRQYTSTPEPSEGEGMPALDRGISDPGLGQRASALEIEKSDKAFRTHKAEVMQSGRKKREEADLKEFTHFAGHRNLSNG</sequence>
<feature type="compositionally biased region" description="Basic residues" evidence="1">
    <location>
        <begin position="41"/>
        <end position="50"/>
    </location>
</feature>
<feature type="compositionally biased region" description="Polar residues" evidence="1">
    <location>
        <begin position="1"/>
        <end position="17"/>
    </location>
</feature>
<dbReference type="AlphaFoldDB" id="A0A8H7A8T7"/>
<evidence type="ECO:0000313" key="2">
    <source>
        <dbReference type="EMBL" id="KAF7504735.1"/>
    </source>
</evidence>
<feature type="compositionally biased region" description="Polar residues" evidence="1">
    <location>
        <begin position="175"/>
        <end position="187"/>
    </location>
</feature>
<feature type="region of interest" description="Disordered" evidence="1">
    <location>
        <begin position="1"/>
        <end position="57"/>
    </location>
</feature>
<proteinExistence type="predicted"/>
<reference evidence="2" key="1">
    <citation type="submission" date="2020-02" db="EMBL/GenBank/DDBJ databases">
        <authorList>
            <person name="Palmer J.M."/>
        </authorList>
    </citation>
    <scope>NUCLEOTIDE SEQUENCE</scope>
    <source>
        <strain evidence="2">EPUS1.4</strain>
        <tissue evidence="2">Thallus</tissue>
    </source>
</reference>
<feature type="compositionally biased region" description="Basic and acidic residues" evidence="1">
    <location>
        <begin position="127"/>
        <end position="136"/>
    </location>
</feature>
<dbReference type="EMBL" id="JAACFV010000129">
    <property type="protein sequence ID" value="KAF7504735.1"/>
    <property type="molecule type" value="Genomic_DNA"/>
</dbReference>
<feature type="region of interest" description="Disordered" evidence="1">
    <location>
        <begin position="90"/>
        <end position="232"/>
    </location>
</feature>
<feature type="compositionally biased region" description="Acidic residues" evidence="1">
    <location>
        <begin position="380"/>
        <end position="392"/>
    </location>
</feature>
<dbReference type="OrthoDB" id="10342145at2759"/>
<evidence type="ECO:0000256" key="1">
    <source>
        <dbReference type="SAM" id="MobiDB-lite"/>
    </source>
</evidence>
<name>A0A8H7A8T7_9EURO</name>
<protein>
    <submittedName>
        <fullName evidence="2">Uncharacterized protein</fullName>
    </submittedName>
</protein>
<dbReference type="Proteomes" id="UP000606974">
    <property type="component" value="Unassembled WGS sequence"/>
</dbReference>
<gene>
    <name evidence="2" type="ORF">GJ744_001804</name>
</gene>
<accession>A0A8H7A8T7</accession>
<comment type="caution">
    <text evidence="2">The sequence shown here is derived from an EMBL/GenBank/DDBJ whole genome shotgun (WGS) entry which is preliminary data.</text>
</comment>
<feature type="compositionally biased region" description="Basic and acidic residues" evidence="1">
    <location>
        <begin position="148"/>
        <end position="161"/>
    </location>
</feature>
<feature type="compositionally biased region" description="Low complexity" evidence="1">
    <location>
        <begin position="100"/>
        <end position="109"/>
    </location>
</feature>
<keyword evidence="3" id="KW-1185">Reference proteome</keyword>